<dbReference type="KEGG" id="foc:113213125"/>
<reference evidence="3" key="1">
    <citation type="submission" date="2025-08" db="UniProtKB">
        <authorList>
            <consortium name="RefSeq"/>
        </authorList>
    </citation>
    <scope>IDENTIFICATION</scope>
    <source>
        <tissue evidence="3">Whole organism</tissue>
    </source>
</reference>
<gene>
    <name evidence="3" type="primary">LOC113213125</name>
</gene>
<name>A0A6J1TAV9_FRAOC</name>
<dbReference type="RefSeq" id="XP_026287876.1">
    <property type="nucleotide sequence ID" value="XM_026432091.2"/>
</dbReference>
<feature type="coiled-coil region" evidence="1">
    <location>
        <begin position="184"/>
        <end position="232"/>
    </location>
</feature>
<evidence type="ECO:0000256" key="1">
    <source>
        <dbReference type="SAM" id="Coils"/>
    </source>
</evidence>
<evidence type="ECO:0000313" key="3">
    <source>
        <dbReference type="RefSeq" id="XP_026287876.1"/>
    </source>
</evidence>
<keyword evidence="2" id="KW-1185">Reference proteome</keyword>
<organism evidence="2 3">
    <name type="scientific">Frankliniella occidentalis</name>
    <name type="common">Western flower thrips</name>
    <name type="synonym">Euthrips occidentalis</name>
    <dbReference type="NCBI Taxonomy" id="133901"/>
    <lineage>
        <taxon>Eukaryota</taxon>
        <taxon>Metazoa</taxon>
        <taxon>Ecdysozoa</taxon>
        <taxon>Arthropoda</taxon>
        <taxon>Hexapoda</taxon>
        <taxon>Insecta</taxon>
        <taxon>Pterygota</taxon>
        <taxon>Neoptera</taxon>
        <taxon>Paraneoptera</taxon>
        <taxon>Thysanoptera</taxon>
        <taxon>Terebrantia</taxon>
        <taxon>Thripoidea</taxon>
        <taxon>Thripidae</taxon>
        <taxon>Frankliniella</taxon>
    </lineage>
</organism>
<dbReference type="AlphaFoldDB" id="A0A6J1TAV9"/>
<proteinExistence type="predicted"/>
<dbReference type="Proteomes" id="UP000504606">
    <property type="component" value="Unplaced"/>
</dbReference>
<dbReference type="OrthoDB" id="10426013at2759"/>
<keyword evidence="1" id="KW-0175">Coiled coil</keyword>
<accession>A0A6J1TAV9</accession>
<dbReference type="GeneID" id="113213125"/>
<protein>
    <submittedName>
        <fullName evidence="3">Uncharacterized protein LOC113213125</fullName>
    </submittedName>
</protein>
<sequence>MMSCYCSPRQNPSPICCCSRPPKPHQCFCGGSSPIKNLVTCQNFTPDCPCSTYVCRPRQPPLKTMQKALVEKWMDVEKMGQLAHMYWCQHRALQQQLACLQAKFCSLQKWRYSEVEPLDHCRCRSENPSVYQGVLRIKDKNETQNQLCVCNNQQSMTTYRGEVRVHDQGEDVNPPCRPAPCIDYNFLETERLRIQCQMQELNNRLNEVKKCEEQTHERLQRLREELEYLETKIKSNWGQNAVDKCTPAKENQTRFF</sequence>
<evidence type="ECO:0000313" key="2">
    <source>
        <dbReference type="Proteomes" id="UP000504606"/>
    </source>
</evidence>